<dbReference type="Pfam" id="PF13517">
    <property type="entry name" value="FG-GAP_3"/>
    <property type="match status" value="2"/>
</dbReference>
<reference evidence="4" key="1">
    <citation type="submission" date="2023-07" db="EMBL/GenBank/DDBJ databases">
        <title>Genome content predicts the carbon catabolic preferences of heterotrophic bacteria.</title>
        <authorList>
            <person name="Gralka M."/>
        </authorList>
    </citation>
    <scope>NUCLEOTIDE SEQUENCE</scope>
    <source>
        <strain evidence="4">I3M17_2</strain>
    </source>
</reference>
<dbReference type="InterPro" id="IPR013517">
    <property type="entry name" value="FG-GAP"/>
</dbReference>
<dbReference type="EMBL" id="JAUOPB010000017">
    <property type="protein sequence ID" value="MDO6424757.1"/>
    <property type="molecule type" value="Genomic_DNA"/>
</dbReference>
<evidence type="ECO:0000313" key="5">
    <source>
        <dbReference type="Proteomes" id="UP001169760"/>
    </source>
</evidence>
<comment type="caution">
    <text evidence="4">The sequence shown here is derived from an EMBL/GenBank/DDBJ whole genome shotgun (WGS) entry which is preliminary data.</text>
</comment>
<dbReference type="Gene3D" id="2.130.10.130">
    <property type="entry name" value="Integrin alpha, N-terminal"/>
    <property type="match status" value="2"/>
</dbReference>
<dbReference type="InterPro" id="IPR028994">
    <property type="entry name" value="Integrin_alpha_N"/>
</dbReference>
<keyword evidence="1 2" id="KW-0732">Signal</keyword>
<proteinExistence type="predicted"/>
<dbReference type="SUPFAM" id="SSF69318">
    <property type="entry name" value="Integrin alpha N-terminal domain"/>
    <property type="match status" value="2"/>
</dbReference>
<organism evidence="4 5">
    <name type="scientific">Saccharophagus degradans</name>
    <dbReference type="NCBI Taxonomy" id="86304"/>
    <lineage>
        <taxon>Bacteria</taxon>
        <taxon>Pseudomonadati</taxon>
        <taxon>Pseudomonadota</taxon>
        <taxon>Gammaproteobacteria</taxon>
        <taxon>Cellvibrionales</taxon>
        <taxon>Cellvibrionaceae</taxon>
        <taxon>Saccharophagus</taxon>
    </lineage>
</organism>
<dbReference type="AlphaFoldDB" id="A0AAW7XAR6"/>
<feature type="signal peptide" evidence="2">
    <location>
        <begin position="1"/>
        <end position="33"/>
    </location>
</feature>
<evidence type="ECO:0000313" key="4">
    <source>
        <dbReference type="EMBL" id="MDO6424757.1"/>
    </source>
</evidence>
<dbReference type="InterPro" id="IPR011519">
    <property type="entry name" value="UnbV_ASPIC"/>
</dbReference>
<evidence type="ECO:0000256" key="1">
    <source>
        <dbReference type="ARBA" id="ARBA00022729"/>
    </source>
</evidence>
<gene>
    <name evidence="4" type="ORF">Q4521_19865</name>
</gene>
<sequence>MLSKKNNKADGRLFRSSLALCFAVLAVSNFAAASEKPPRFQPAVSHFPVENERRRKWEAPIVADVDRDGWPDFLLNDHGYGISIAWNNQGKYTAPERFIVGDMHGLSVADYDKDGLIEVIIARGGGSGSDLRNAVIVEFNRTRQYTQEQNNPLLIAMRGRTLKFIDVNHDGELDLINFAYPSIAKRKKQESENYLYQNTPTRTPSLTLHSTIARSYVDGQKTLIADLNNDGNDDLILYGHRHLRVFTGDGNFTFDETTEQVINQKIEDVTSAIAVDYDNDGDLDLFLSRGKELQAGETFYDPSTQYWGFYSKRGPFNFSPLPVGDVLTLENYQTPYGEKVIHIGEAAYTYEPKPVSQPKQQGDWHMGRNLRFVNSDSLGFSDNVKERGLYIGFIGNRNWRLSGNTFAPISGVVHGVHHYPAYNHHPGLTDILLENQAGKFVDVSQTAGFHTPSHSMNAVSADFDNNGYNDLLVVQRGTLISANQALLYLNRGDGRFTLQMQHGVVTHELGAIGLGASVVDYNQDGLVDIALGNERGLWHLFTNDGGPTPLAHLNIAVFASASGASALGAKVSVEACGNTQIKTVGNDSLPYSRSFNHIQHFGLGNCNKAINVTVTWPNGDTQSKRIKSKHKLTIGFGSEI</sequence>
<dbReference type="Pfam" id="PF07593">
    <property type="entry name" value="UnbV_ASPIC"/>
    <property type="match status" value="1"/>
</dbReference>
<evidence type="ECO:0000259" key="3">
    <source>
        <dbReference type="Pfam" id="PF07593"/>
    </source>
</evidence>
<dbReference type="PANTHER" id="PTHR16026">
    <property type="entry name" value="CARTILAGE ACIDIC PROTEIN 1"/>
    <property type="match status" value="1"/>
</dbReference>
<dbReference type="InterPro" id="IPR027039">
    <property type="entry name" value="Crtac1"/>
</dbReference>
<evidence type="ECO:0000256" key="2">
    <source>
        <dbReference type="SAM" id="SignalP"/>
    </source>
</evidence>
<feature type="domain" description="ASPIC/UnbV" evidence="3">
    <location>
        <begin position="566"/>
        <end position="623"/>
    </location>
</feature>
<protein>
    <submittedName>
        <fullName evidence="4">CRTAC1 family protein</fullName>
    </submittedName>
</protein>
<dbReference type="Proteomes" id="UP001169760">
    <property type="component" value="Unassembled WGS sequence"/>
</dbReference>
<accession>A0AAW7XAR6</accession>
<feature type="chain" id="PRO_5043521582" evidence="2">
    <location>
        <begin position="34"/>
        <end position="640"/>
    </location>
</feature>
<name>A0AAW7XAR6_9GAMM</name>
<dbReference type="RefSeq" id="WP_303493953.1">
    <property type="nucleotide sequence ID" value="NZ_JAUOPB010000017.1"/>
</dbReference>
<dbReference type="PANTHER" id="PTHR16026:SF0">
    <property type="entry name" value="CARTILAGE ACIDIC PROTEIN 1"/>
    <property type="match status" value="1"/>
</dbReference>